<dbReference type="RefSeq" id="WP_112352988.1">
    <property type="nucleotide sequence ID" value="NZ_LS483452.1"/>
</dbReference>
<protein>
    <submittedName>
        <fullName evidence="1">Uncharacterized protein</fullName>
    </submittedName>
</protein>
<organism evidence="1 2">
    <name type="scientific">Shewanella benthica</name>
    <dbReference type="NCBI Taxonomy" id="43661"/>
    <lineage>
        <taxon>Bacteria</taxon>
        <taxon>Pseudomonadati</taxon>
        <taxon>Pseudomonadota</taxon>
        <taxon>Gammaproteobacteria</taxon>
        <taxon>Alteromonadales</taxon>
        <taxon>Shewanellaceae</taxon>
        <taxon>Shewanella</taxon>
    </lineage>
</organism>
<dbReference type="AlphaFoldDB" id="A0A330M4B4"/>
<evidence type="ECO:0000313" key="1">
    <source>
        <dbReference type="EMBL" id="SQH76942.1"/>
    </source>
</evidence>
<gene>
    <name evidence="1" type="ORF">SHEWBE_2979</name>
</gene>
<proteinExistence type="predicted"/>
<name>A0A330M4B4_9GAMM</name>
<accession>A0A330M4B4</accession>
<dbReference type="Proteomes" id="UP000250123">
    <property type="component" value="Chromosome SHEWBE"/>
</dbReference>
<dbReference type="EMBL" id="LS483452">
    <property type="protein sequence ID" value="SQH76942.1"/>
    <property type="molecule type" value="Genomic_DNA"/>
</dbReference>
<sequence length="112" mass="12159">MANFAAKAAVKLERAVRKLADNCQFTPASGGAVVNRCVVPLATHPDTSQEYIPQPVTMAEFLLSEGAVNCEDQFQLGVVDDLGEFQASATLCRLTQTYQVDSISVVYIYVEI</sequence>
<dbReference type="KEGG" id="sbk:SHEWBE_2979"/>
<dbReference type="OrthoDB" id="6270059at2"/>
<evidence type="ECO:0000313" key="2">
    <source>
        <dbReference type="Proteomes" id="UP000250123"/>
    </source>
</evidence>
<reference evidence="2" key="1">
    <citation type="submission" date="2018-06" db="EMBL/GenBank/DDBJ databases">
        <authorList>
            <person name="Cea G.-C."/>
            <person name="William W."/>
        </authorList>
    </citation>
    <scope>NUCLEOTIDE SEQUENCE [LARGE SCALE GENOMIC DNA]</scope>
    <source>
        <strain evidence="2">DB21MT-2</strain>
    </source>
</reference>